<dbReference type="AlphaFoldDB" id="A0A8H4VJ60"/>
<proteinExistence type="predicted"/>
<dbReference type="Proteomes" id="UP000521872">
    <property type="component" value="Unassembled WGS sequence"/>
</dbReference>
<name>A0A8H4VJ60_9AGAR</name>
<evidence type="ECO:0000313" key="1">
    <source>
        <dbReference type="EMBL" id="KAF4609854.1"/>
    </source>
</evidence>
<accession>A0A8H4VJ60</accession>
<dbReference type="Gene3D" id="1.25.40.10">
    <property type="entry name" value="Tetratricopeptide repeat domain"/>
    <property type="match status" value="2"/>
</dbReference>
<evidence type="ECO:0000313" key="2">
    <source>
        <dbReference type="Proteomes" id="UP000521872"/>
    </source>
</evidence>
<dbReference type="EMBL" id="JAACJL010000059">
    <property type="protein sequence ID" value="KAF4609854.1"/>
    <property type="molecule type" value="Genomic_DNA"/>
</dbReference>
<organism evidence="1 2">
    <name type="scientific">Agrocybe pediades</name>
    <dbReference type="NCBI Taxonomy" id="84607"/>
    <lineage>
        <taxon>Eukaryota</taxon>
        <taxon>Fungi</taxon>
        <taxon>Dikarya</taxon>
        <taxon>Basidiomycota</taxon>
        <taxon>Agaricomycotina</taxon>
        <taxon>Agaricomycetes</taxon>
        <taxon>Agaricomycetidae</taxon>
        <taxon>Agaricales</taxon>
        <taxon>Agaricineae</taxon>
        <taxon>Strophariaceae</taxon>
        <taxon>Agrocybe</taxon>
    </lineage>
</organism>
<dbReference type="SUPFAM" id="SSF48452">
    <property type="entry name" value="TPR-like"/>
    <property type="match status" value="1"/>
</dbReference>
<keyword evidence="2" id="KW-1185">Reference proteome</keyword>
<dbReference type="InterPro" id="IPR011990">
    <property type="entry name" value="TPR-like_helical_dom_sf"/>
</dbReference>
<gene>
    <name evidence="1" type="ORF">D9613_010434</name>
</gene>
<reference evidence="1 2" key="1">
    <citation type="submission" date="2019-12" db="EMBL/GenBank/DDBJ databases">
        <authorList>
            <person name="Floudas D."/>
            <person name="Bentzer J."/>
            <person name="Ahren D."/>
            <person name="Johansson T."/>
            <person name="Persson P."/>
            <person name="Tunlid A."/>
        </authorList>
    </citation>
    <scope>NUCLEOTIDE SEQUENCE [LARGE SCALE GENOMIC DNA]</scope>
    <source>
        <strain evidence="1 2">CBS 102.39</strain>
    </source>
</reference>
<sequence>MMRTQLGMAVAVADLGKRYTHQVSDEKALEFIGSTPTVLSKLPPDVVLSEHLVYQLNIRIQVGKVDSILKALSSQSCPVDSEQPDLFHSSTMKPIILNTPFMPEAIDYRHSDILMNIIQLQQHLNMGVAAISLQRGARMMNILTVAVSQLGMHQEAVTLGRWAVVLYRTLYQSNREVYAPRLALQLYNLSIDLMNINDPVLANAMMEECLAILKACAPTSDTQLFLAGLVSYAANIRAILNGDSEETLKDMQESVTEFERLLGDQRRQLTSTTSYQSQQPFTVYMEPNDSAVLPYAQALKRLYFGLCTLGRPEEALQPGQKALELFSLLARRYDTNLDLYTDIALLRWSLCYEQYPQRVSALQALEYCQESAQKREAEILAELGRIEDAYSVFQKIVQVGPSMINHATTYVLSLQSLTWCFRRAGFYHEAVVTSQTIVDLCRPSTKASKDLLIKVVLGHVSIYQSLNRIAEGIARVRELLDSLDLASSKHPDIAHEYLRLVGWAGVLHTEHGQPEWTINRCDAAIDAFSPPTTYDIAFQLVFVIIVKVASLLRLDRISSASQAIVEGVDLIFKYNMQDKGSFYSALLRSWSMVHRARGETDDAVDKLKISISLDMADEDSIPDWQSLSNLQADAGNDIEALRTAENAVETTKHFSAKEVQSEHRYRQAQTCLFFRLFAAGDLLRAKQLIGEVRAFYEWHAHSRHGLVHKPRSLSSVRVHAGSRV</sequence>
<protein>
    <submittedName>
        <fullName evidence="1">Uncharacterized protein</fullName>
    </submittedName>
</protein>
<comment type="caution">
    <text evidence="1">The sequence shown here is derived from an EMBL/GenBank/DDBJ whole genome shotgun (WGS) entry which is preliminary data.</text>
</comment>